<dbReference type="InterPro" id="IPR058852">
    <property type="entry name" value="HTH_77"/>
</dbReference>
<dbReference type="PANTHER" id="PTHR47691">
    <property type="entry name" value="REGULATOR-RELATED"/>
    <property type="match status" value="1"/>
</dbReference>
<evidence type="ECO:0000313" key="5">
    <source>
        <dbReference type="Proteomes" id="UP000256913"/>
    </source>
</evidence>
<evidence type="ECO:0000259" key="2">
    <source>
        <dbReference type="Pfam" id="PF13271"/>
    </source>
</evidence>
<dbReference type="Proteomes" id="UP000256913">
    <property type="component" value="Unassembled WGS sequence"/>
</dbReference>
<feature type="domain" description="Winged helix-turn-helix" evidence="3">
    <location>
        <begin position="437"/>
        <end position="509"/>
    </location>
</feature>
<dbReference type="InterPro" id="IPR025139">
    <property type="entry name" value="DUF4062"/>
</dbReference>
<dbReference type="OrthoDB" id="33864at2"/>
<feature type="domain" description="NB-ARC" evidence="1">
    <location>
        <begin position="190"/>
        <end position="311"/>
    </location>
</feature>
<comment type="caution">
    <text evidence="4">The sequence shown here is derived from an EMBL/GenBank/DDBJ whole genome shotgun (WGS) entry which is preliminary data.</text>
</comment>
<feature type="domain" description="DUF4062" evidence="2">
    <location>
        <begin position="12"/>
        <end position="93"/>
    </location>
</feature>
<dbReference type="Pfam" id="PF00931">
    <property type="entry name" value="NB-ARC"/>
    <property type="match status" value="1"/>
</dbReference>
<dbReference type="Pfam" id="PF13271">
    <property type="entry name" value="DUF4062"/>
    <property type="match status" value="1"/>
</dbReference>
<evidence type="ECO:0000259" key="1">
    <source>
        <dbReference type="Pfam" id="PF00931"/>
    </source>
</evidence>
<dbReference type="Pfam" id="PF13424">
    <property type="entry name" value="TPR_12"/>
    <property type="match status" value="1"/>
</dbReference>
<dbReference type="Gene3D" id="3.40.50.300">
    <property type="entry name" value="P-loop containing nucleotide triphosphate hydrolases"/>
    <property type="match status" value="1"/>
</dbReference>
<organism evidence="4 5">
    <name type="scientific">Asanoa ferruginea</name>
    <dbReference type="NCBI Taxonomy" id="53367"/>
    <lineage>
        <taxon>Bacteria</taxon>
        <taxon>Bacillati</taxon>
        <taxon>Actinomycetota</taxon>
        <taxon>Actinomycetes</taxon>
        <taxon>Micromonosporales</taxon>
        <taxon>Micromonosporaceae</taxon>
        <taxon>Asanoa</taxon>
    </lineage>
</organism>
<dbReference type="InterPro" id="IPR002182">
    <property type="entry name" value="NB-ARC"/>
</dbReference>
<accession>A0A3D9ZXH1</accession>
<name>A0A3D9ZXH1_9ACTN</name>
<evidence type="ECO:0000313" key="4">
    <source>
        <dbReference type="EMBL" id="REG01275.1"/>
    </source>
</evidence>
<sequence length="851" mass="92836">MESSGAPDHRLRVFVSSTLEELEPERLAVRDAIVRMRLVPVMFELGARPHPPRDVLQAYLEQSQLFIGIYWQSYGAAGSDAEISGVDDEFQAAGDLPKLIYVKTPAPDRDPRLHALLDRIRSDARVSYRQFRSADELGEVVGDDIALLLTERFGPGSGGAADPLPADDLPRAVLPVPPNPLLGRRAEQRALRDLLTDDDVRLVTLTGPGGVGKTRLATELGATLRGSFSDGVRFTDLSTLSDPNLVAAAVAQSLSLRTMPNRSAVEDVVAYLRNRSLLMIVDNMEHLAEAGSMIGTVLDAAPGVTVLVTSRVPLRLTYEHVYEVPPLSIPDPAEDPVAAVHRDGAALLFVERARAVRGDFRIGTDDAAAIVEIVRRLDGLPLAIELAAAKVRILTPRALLDRLTSRLGTLTGGARDLPARQRTLRDTIAWSYQLLPADEQRLFARLGVFAGGFDLAGIDAVAGFAERYAELEALGALVESSLVTPARRERETRFTMLGIIREYALERLREAGDWDDTHSRHARHFVETAVRSAPPIGRSSTDPAAVDRLEAEHDNLRAAISWLIDTEQWVDAVRLAWLLWQLWWLRGHVDEAARTVQRLLEHAAEMPPRAHANVLFGDGAIAFLSGDAAPAKEKLERALEMLREYDDGDVTARAAGMLGQLALERGDYDEARALLGETKEIGERLGEEWMAALYYTRLGLVPLNDGDHPAAVEQFYDGLRVARKTDDYLGEVVALYSLAVANTSAGDLDSADGQLQAGLRVSASARDEAGAALYLRALADIADRRGAAERAVRLAAAARKLGRFGGAAWMRAYVPAWPSRAATFDRDAYPEAWAQGTQDTLRTAVEFATDS</sequence>
<dbReference type="PRINTS" id="PR00364">
    <property type="entry name" value="DISEASERSIST"/>
</dbReference>
<reference evidence="4 5" key="1">
    <citation type="submission" date="2018-08" db="EMBL/GenBank/DDBJ databases">
        <title>Sequencing the genomes of 1000 actinobacteria strains.</title>
        <authorList>
            <person name="Klenk H.-P."/>
        </authorList>
    </citation>
    <scope>NUCLEOTIDE SEQUENCE [LARGE SCALE GENOMIC DNA]</scope>
    <source>
        <strain evidence="4 5">DSM 44099</strain>
    </source>
</reference>
<dbReference type="AlphaFoldDB" id="A0A3D9ZXH1"/>
<dbReference type="Gene3D" id="1.25.40.10">
    <property type="entry name" value="Tetratricopeptide repeat domain"/>
    <property type="match status" value="1"/>
</dbReference>
<keyword evidence="5" id="KW-1185">Reference proteome</keyword>
<dbReference type="SUPFAM" id="SSF48452">
    <property type="entry name" value="TPR-like"/>
    <property type="match status" value="1"/>
</dbReference>
<dbReference type="SUPFAM" id="SSF52540">
    <property type="entry name" value="P-loop containing nucleoside triphosphate hydrolases"/>
    <property type="match status" value="1"/>
</dbReference>
<dbReference type="RefSeq" id="WP_116073410.1">
    <property type="nucleotide sequence ID" value="NZ_BONB01000051.1"/>
</dbReference>
<evidence type="ECO:0000259" key="3">
    <source>
        <dbReference type="Pfam" id="PF25872"/>
    </source>
</evidence>
<protein>
    <submittedName>
        <fullName evidence="4">Putative ATPase</fullName>
    </submittedName>
</protein>
<dbReference type="InterPro" id="IPR011990">
    <property type="entry name" value="TPR-like_helical_dom_sf"/>
</dbReference>
<proteinExistence type="predicted"/>
<dbReference type="PANTHER" id="PTHR47691:SF3">
    <property type="entry name" value="HTH-TYPE TRANSCRIPTIONAL REGULATOR RV0890C-RELATED"/>
    <property type="match status" value="1"/>
</dbReference>
<dbReference type="InterPro" id="IPR027417">
    <property type="entry name" value="P-loop_NTPase"/>
</dbReference>
<gene>
    <name evidence="4" type="ORF">DFJ67_7355</name>
</gene>
<dbReference type="EMBL" id="QUMQ01000001">
    <property type="protein sequence ID" value="REG01275.1"/>
    <property type="molecule type" value="Genomic_DNA"/>
</dbReference>
<dbReference type="Pfam" id="PF25872">
    <property type="entry name" value="HTH_77"/>
    <property type="match status" value="1"/>
</dbReference>
<dbReference type="GO" id="GO:0043531">
    <property type="term" value="F:ADP binding"/>
    <property type="evidence" value="ECO:0007669"/>
    <property type="project" value="InterPro"/>
</dbReference>